<dbReference type="STRING" id="349307.Mthe_1633"/>
<dbReference type="PROSITE" id="PS50943">
    <property type="entry name" value="HTH_CROC1"/>
    <property type="match status" value="1"/>
</dbReference>
<dbReference type="SMART" id="SM00530">
    <property type="entry name" value="HTH_XRE"/>
    <property type="match status" value="1"/>
</dbReference>
<dbReference type="Pfam" id="PF01381">
    <property type="entry name" value="HTH_3"/>
    <property type="match status" value="1"/>
</dbReference>
<dbReference type="GO" id="GO:0003677">
    <property type="term" value="F:DNA binding"/>
    <property type="evidence" value="ECO:0007669"/>
    <property type="project" value="InterPro"/>
</dbReference>
<accession>A0B9M6</accession>
<dbReference type="InterPro" id="IPR010982">
    <property type="entry name" value="Lambda_DNA-bd_dom_sf"/>
</dbReference>
<keyword evidence="3" id="KW-1185">Reference proteome</keyword>
<dbReference type="KEGG" id="mtp:Mthe_1633"/>
<organism evidence="2 3">
    <name type="scientific">Methanothrix thermoacetophila (strain DSM 6194 / JCM 14653 / NBRC 101360 / PT)</name>
    <name type="common">Methanosaeta thermophila</name>
    <dbReference type="NCBI Taxonomy" id="349307"/>
    <lineage>
        <taxon>Archaea</taxon>
        <taxon>Methanobacteriati</taxon>
        <taxon>Methanobacteriota</taxon>
        <taxon>Stenosarchaea group</taxon>
        <taxon>Methanomicrobia</taxon>
        <taxon>Methanotrichales</taxon>
        <taxon>Methanotrichaceae</taxon>
        <taxon>Methanothrix</taxon>
    </lineage>
</organism>
<dbReference type="RefSeq" id="WP_011696778.1">
    <property type="nucleotide sequence ID" value="NC_008553.1"/>
</dbReference>
<dbReference type="Gene3D" id="1.10.260.40">
    <property type="entry name" value="lambda repressor-like DNA-binding domains"/>
    <property type="match status" value="1"/>
</dbReference>
<sequence>MSHADRIIRAAFQSDEALRDAIRSVISEMGMSAREFSRISSIPQSTLYKILSGHREPNITTLRQIVRTIRDLEGGGERFIAIIAARPVLDKIEETRMRIGDKVFTLREYSATNIEEAIIAAVRAESDGAAAVVCAPIVSPTVEKLLTIPVATIIPRESVRRAIEVAAKKIEV</sequence>
<dbReference type="GeneID" id="4462505"/>
<evidence type="ECO:0000313" key="3">
    <source>
        <dbReference type="Proteomes" id="UP000000674"/>
    </source>
</evidence>
<name>A0B9M6_METTP</name>
<gene>
    <name evidence="2" type="ordered locus">Mthe_1633</name>
</gene>
<reference evidence="2 3" key="1">
    <citation type="submission" date="2006-10" db="EMBL/GenBank/DDBJ databases">
        <title>Complete sequence of Methanosaeta thermophila PT.</title>
        <authorList>
            <consortium name="US DOE Joint Genome Institute"/>
            <person name="Copeland A."/>
            <person name="Lucas S."/>
            <person name="Lapidus A."/>
            <person name="Barry K."/>
            <person name="Detter J.C."/>
            <person name="Glavina del Rio T."/>
            <person name="Hammon N."/>
            <person name="Israni S."/>
            <person name="Pitluck S."/>
            <person name="Chain P."/>
            <person name="Malfatti S."/>
            <person name="Shin M."/>
            <person name="Vergez L."/>
            <person name="Schmutz J."/>
            <person name="Larimer F."/>
            <person name="Land M."/>
            <person name="Hauser L."/>
            <person name="Kyrpides N."/>
            <person name="Kim E."/>
            <person name="Smith K.S."/>
            <person name="Ingram-Smith C."/>
            <person name="Richardson P."/>
        </authorList>
    </citation>
    <scope>NUCLEOTIDE SEQUENCE [LARGE SCALE GENOMIC DNA]</scope>
    <source>
        <strain evidence="3">DSM 6194 / JCM 14653 / NBRC 101360 / PT</strain>
    </source>
</reference>
<dbReference type="EMBL" id="CP000477">
    <property type="protein sequence ID" value="ABK15400.1"/>
    <property type="molecule type" value="Genomic_DNA"/>
</dbReference>
<dbReference type="SUPFAM" id="SSF47413">
    <property type="entry name" value="lambda repressor-like DNA-binding domains"/>
    <property type="match status" value="1"/>
</dbReference>
<protein>
    <submittedName>
        <fullName evidence="2">Transcriptional regulator, XRE family</fullName>
    </submittedName>
</protein>
<dbReference type="HOGENOM" id="CLU_129113_0_0_2"/>
<dbReference type="CDD" id="cd00093">
    <property type="entry name" value="HTH_XRE"/>
    <property type="match status" value="1"/>
</dbReference>
<dbReference type="InterPro" id="IPR016472">
    <property type="entry name" value="Tscrpt_reg_MJ0621_prd"/>
</dbReference>
<evidence type="ECO:0000313" key="2">
    <source>
        <dbReference type="EMBL" id="ABK15400.1"/>
    </source>
</evidence>
<dbReference type="AlphaFoldDB" id="A0B9M6"/>
<dbReference type="InterPro" id="IPR001387">
    <property type="entry name" value="Cro/C1-type_HTH"/>
</dbReference>
<dbReference type="SUPFAM" id="SSF159800">
    <property type="entry name" value="PrpR receptor domain-like"/>
    <property type="match status" value="1"/>
</dbReference>
<evidence type="ECO:0000259" key="1">
    <source>
        <dbReference type="PROSITE" id="PS50943"/>
    </source>
</evidence>
<proteinExistence type="predicted"/>
<dbReference type="PIRSF" id="PIRSF005978">
    <property type="entry name" value="HTH_MJ0621_prd"/>
    <property type="match status" value="1"/>
</dbReference>
<dbReference type="OrthoDB" id="350214at2157"/>
<feature type="domain" description="HTH cro/C1-type" evidence="1">
    <location>
        <begin position="22"/>
        <end position="65"/>
    </location>
</feature>
<dbReference type="Proteomes" id="UP000000674">
    <property type="component" value="Chromosome"/>
</dbReference>